<evidence type="ECO:0000259" key="8">
    <source>
        <dbReference type="Pfam" id="PF00884"/>
    </source>
</evidence>
<name>A0ABY9PGU5_9GAMM</name>
<dbReference type="PANTHER" id="PTHR30443:SF0">
    <property type="entry name" value="PHOSPHOETHANOLAMINE TRANSFERASE EPTA"/>
    <property type="match status" value="1"/>
</dbReference>
<evidence type="ECO:0000256" key="1">
    <source>
        <dbReference type="ARBA" id="ARBA00004651"/>
    </source>
</evidence>
<keyword evidence="2" id="KW-1003">Cell membrane</keyword>
<keyword evidence="3 9" id="KW-0808">Transferase</keyword>
<keyword evidence="6 7" id="KW-0472">Membrane</keyword>
<keyword evidence="10" id="KW-1185">Reference proteome</keyword>
<dbReference type="Gene3D" id="3.40.720.10">
    <property type="entry name" value="Alkaline Phosphatase, subunit A"/>
    <property type="match status" value="1"/>
</dbReference>
<evidence type="ECO:0000256" key="6">
    <source>
        <dbReference type="ARBA" id="ARBA00023136"/>
    </source>
</evidence>
<dbReference type="InterPro" id="IPR058130">
    <property type="entry name" value="PEA_transf_C"/>
</dbReference>
<dbReference type="InterPro" id="IPR040423">
    <property type="entry name" value="PEA_transferase"/>
</dbReference>
<organism evidence="9 10">
    <name type="scientific">Lysobacter yananisis</name>
    <dbReference type="NCBI Taxonomy" id="1003114"/>
    <lineage>
        <taxon>Bacteria</taxon>
        <taxon>Pseudomonadati</taxon>
        <taxon>Pseudomonadota</taxon>
        <taxon>Gammaproteobacteria</taxon>
        <taxon>Lysobacterales</taxon>
        <taxon>Lysobacteraceae</taxon>
        <taxon>Lysobacter</taxon>
    </lineage>
</organism>
<dbReference type="Proteomes" id="UP001229313">
    <property type="component" value="Chromosome"/>
</dbReference>
<protein>
    <submittedName>
        <fullName evidence="9">Phosphoethanolamine transferase</fullName>
    </submittedName>
</protein>
<proteinExistence type="predicted"/>
<dbReference type="PANTHER" id="PTHR30443">
    <property type="entry name" value="INNER MEMBRANE PROTEIN"/>
    <property type="match status" value="1"/>
</dbReference>
<reference evidence="9 10" key="1">
    <citation type="submission" date="2023-08" db="EMBL/GenBank/DDBJ databases">
        <title>The whole genome sequence of Lysobacter yananisis.</title>
        <authorList>
            <person name="Sun H."/>
        </authorList>
    </citation>
    <scope>NUCLEOTIDE SEQUENCE [LARGE SCALE GENOMIC DNA]</scope>
    <source>
        <strain evidence="9 10">SNNU513</strain>
    </source>
</reference>
<feature type="transmembrane region" description="Helical" evidence="7">
    <location>
        <begin position="42"/>
        <end position="59"/>
    </location>
</feature>
<dbReference type="InterPro" id="IPR000917">
    <property type="entry name" value="Sulfatase_N"/>
</dbReference>
<sequence>MAGLFYGRLRDFALGLLFLACLAPAITLLLYSNIALNAGERVTVMGASALSLLVLYALLERFPRAALLLLAGTSAIALLEIRFITDYGWPINANSLSLIAETNTAEARDLLGSLPSGLIAGWAAVALLTLAAWPGAPPAMPVRRRGRILAYSLAGSAALTALAFVSTPAADAEGDDAIFPAQIYGQGLALRGAFPAGLPFVVTDYFRERHALKVAYERNQRFRFGATGAKSDHPRVFVLVIGETSRADRWGLNGYARDTTPRLGARHDLIAFRHMLSPWSYSRQAVPTIVSRKPPSNTSAVFDEASIVTAFKEAGFHTTWISLQAPVGFFESPISIHAYEADRVLFLNPVDYTSHGKPDTAAIPELEKILRAPQDRDRFVVIHTLGSHFQYSNRYPAEFARYLPDRPRDRPARLFDPGDREVLSNAYDNSIAFTDHFLNQAIQSLERHPDVESWLFYSSDHGEALFDDCRQYSGHGQSSRQSHSVASLFWASPLYAAGHPQHLQNLRGYRERLVSTAMLFETLTDLGGLAVPGRRQNNSLAAENLRKAEEVVTVFDDSGWKCPTPQAP</sequence>
<evidence type="ECO:0000313" key="10">
    <source>
        <dbReference type="Proteomes" id="UP001229313"/>
    </source>
</evidence>
<evidence type="ECO:0000256" key="7">
    <source>
        <dbReference type="SAM" id="Phobius"/>
    </source>
</evidence>
<feature type="transmembrane region" description="Helical" evidence="7">
    <location>
        <begin position="12"/>
        <end position="36"/>
    </location>
</feature>
<comment type="subcellular location">
    <subcellularLocation>
        <location evidence="1">Cell membrane</location>
        <topology evidence="1">Multi-pass membrane protein</topology>
    </subcellularLocation>
</comment>
<dbReference type="CDD" id="cd16017">
    <property type="entry name" value="LptA"/>
    <property type="match status" value="1"/>
</dbReference>
<keyword evidence="5 7" id="KW-1133">Transmembrane helix</keyword>
<dbReference type="InterPro" id="IPR017850">
    <property type="entry name" value="Alkaline_phosphatase_core_sf"/>
</dbReference>
<feature type="transmembrane region" description="Helical" evidence="7">
    <location>
        <begin position="66"/>
        <end position="85"/>
    </location>
</feature>
<gene>
    <name evidence="9" type="ORF">RDV84_12405</name>
</gene>
<feature type="transmembrane region" description="Helical" evidence="7">
    <location>
        <begin position="118"/>
        <end position="136"/>
    </location>
</feature>
<evidence type="ECO:0000313" key="9">
    <source>
        <dbReference type="EMBL" id="WMT05604.1"/>
    </source>
</evidence>
<feature type="domain" description="Sulfatase N-terminal" evidence="8">
    <location>
        <begin position="236"/>
        <end position="528"/>
    </location>
</feature>
<evidence type="ECO:0000256" key="4">
    <source>
        <dbReference type="ARBA" id="ARBA00022692"/>
    </source>
</evidence>
<accession>A0ABY9PGU5</accession>
<dbReference type="EMBL" id="CP133568">
    <property type="protein sequence ID" value="WMT05604.1"/>
    <property type="molecule type" value="Genomic_DNA"/>
</dbReference>
<dbReference type="GO" id="GO:0016740">
    <property type="term" value="F:transferase activity"/>
    <property type="evidence" value="ECO:0007669"/>
    <property type="project" value="UniProtKB-KW"/>
</dbReference>
<keyword evidence="4 7" id="KW-0812">Transmembrane</keyword>
<dbReference type="Pfam" id="PF00884">
    <property type="entry name" value="Sulfatase"/>
    <property type="match status" value="1"/>
</dbReference>
<feature type="transmembrane region" description="Helical" evidence="7">
    <location>
        <begin position="148"/>
        <end position="165"/>
    </location>
</feature>
<dbReference type="RefSeq" id="WP_309153567.1">
    <property type="nucleotide sequence ID" value="NZ_CP133568.1"/>
</dbReference>
<evidence type="ECO:0000256" key="2">
    <source>
        <dbReference type="ARBA" id="ARBA00022475"/>
    </source>
</evidence>
<evidence type="ECO:0000256" key="5">
    <source>
        <dbReference type="ARBA" id="ARBA00022989"/>
    </source>
</evidence>
<dbReference type="SUPFAM" id="SSF53649">
    <property type="entry name" value="Alkaline phosphatase-like"/>
    <property type="match status" value="1"/>
</dbReference>
<evidence type="ECO:0000256" key="3">
    <source>
        <dbReference type="ARBA" id="ARBA00022679"/>
    </source>
</evidence>